<keyword evidence="1" id="KW-1133">Transmembrane helix</keyword>
<comment type="caution">
    <text evidence="2">The sequence shown here is derived from an EMBL/GenBank/DDBJ whole genome shotgun (WGS) entry which is preliminary data.</text>
</comment>
<name>A0AAD9QTQ7_ACRCE</name>
<gene>
    <name evidence="2" type="ORF">P5673_008203</name>
</gene>
<protein>
    <submittedName>
        <fullName evidence="2">UPF0764 protein C16orf89</fullName>
    </submittedName>
</protein>
<reference evidence="2" key="1">
    <citation type="journal article" date="2023" name="G3 (Bethesda)">
        <title>Whole genome assembly and annotation of the endangered Caribbean coral Acropora cervicornis.</title>
        <authorList>
            <person name="Selwyn J.D."/>
            <person name="Vollmer S.V."/>
        </authorList>
    </citation>
    <scope>NUCLEOTIDE SEQUENCE</scope>
    <source>
        <strain evidence="2">K2</strain>
    </source>
</reference>
<dbReference type="PANTHER" id="PTHR33539:SF1">
    <property type="entry name" value="UPF0764 PROTEIN C16ORF89"/>
    <property type="match status" value="1"/>
</dbReference>
<dbReference type="AlphaFoldDB" id="A0AAD9QTQ7"/>
<keyword evidence="1" id="KW-0812">Transmembrane</keyword>
<proteinExistence type="predicted"/>
<dbReference type="InterPro" id="IPR031751">
    <property type="entry name" value="DUF4735"/>
</dbReference>
<organism evidence="2 3">
    <name type="scientific">Acropora cervicornis</name>
    <name type="common">Staghorn coral</name>
    <dbReference type="NCBI Taxonomy" id="6130"/>
    <lineage>
        <taxon>Eukaryota</taxon>
        <taxon>Metazoa</taxon>
        <taxon>Cnidaria</taxon>
        <taxon>Anthozoa</taxon>
        <taxon>Hexacorallia</taxon>
        <taxon>Scleractinia</taxon>
        <taxon>Astrocoeniina</taxon>
        <taxon>Acroporidae</taxon>
        <taxon>Acropora</taxon>
    </lineage>
</organism>
<dbReference type="EMBL" id="JARQWQ010000014">
    <property type="protein sequence ID" value="KAK2567397.1"/>
    <property type="molecule type" value="Genomic_DNA"/>
</dbReference>
<feature type="transmembrane region" description="Helical" evidence="1">
    <location>
        <begin position="286"/>
        <end position="306"/>
    </location>
</feature>
<dbReference type="Proteomes" id="UP001249851">
    <property type="component" value="Unassembled WGS sequence"/>
</dbReference>
<accession>A0AAD9QTQ7</accession>
<reference evidence="2" key="2">
    <citation type="journal article" date="2023" name="Science">
        <title>Genomic signatures of disease resistance in endangered staghorn corals.</title>
        <authorList>
            <person name="Vollmer S.V."/>
            <person name="Selwyn J.D."/>
            <person name="Despard B.A."/>
            <person name="Roesel C.L."/>
        </authorList>
    </citation>
    <scope>NUCLEOTIDE SEQUENCE</scope>
    <source>
        <strain evidence="2">K2</strain>
    </source>
</reference>
<keyword evidence="1" id="KW-0472">Membrane</keyword>
<keyword evidence="3" id="KW-1185">Reference proteome</keyword>
<dbReference type="PANTHER" id="PTHR33539">
    <property type="entry name" value="UPF0764 PROTEIN C16ORF89"/>
    <property type="match status" value="1"/>
</dbReference>
<sequence length="331" mass="37242">MAEITGTGASSNSSQPCQVSDECWRLISSEGAQGYTLTHQALFLQLGEVQGCTQVLLKRLEESNIDGGLEQIYNRICSDMYPEMTAMEQKGQSSMHRDLYMEQAMVCGSIGYRDFLSQGRLKQILSWQRKDGCFSEITYEAEDEENDNNYYKDEGDAQQNDFTAVEKNGNFPETTVCEQENNAITFDGCLSHLAGVATGLLGLYLRWVLYSHVRQPIPKLEANNKLQDELYANRNLGALVSKQARQLHQLKQDLSPLGHLVQMRRTSMVDKGAEEALQREESPGSFPWTVFFICVCSILLVLSVIFMKGMKRALNIVEATVANARKRTHII</sequence>
<evidence type="ECO:0000313" key="3">
    <source>
        <dbReference type="Proteomes" id="UP001249851"/>
    </source>
</evidence>
<dbReference type="Pfam" id="PF15882">
    <property type="entry name" value="DUF4735"/>
    <property type="match status" value="1"/>
</dbReference>
<evidence type="ECO:0000313" key="2">
    <source>
        <dbReference type="EMBL" id="KAK2567397.1"/>
    </source>
</evidence>
<evidence type="ECO:0000256" key="1">
    <source>
        <dbReference type="SAM" id="Phobius"/>
    </source>
</evidence>